<dbReference type="PANTHER" id="PTHR11061:SF49">
    <property type="entry name" value="23S RRNA (URACIL(1939)-C(5))-METHYLTRANSFERASE RLMD"/>
    <property type="match status" value="1"/>
</dbReference>
<keyword evidence="12" id="KW-1185">Reference proteome</keyword>
<dbReference type="PROSITE" id="PS50926">
    <property type="entry name" value="TRAM"/>
    <property type="match status" value="1"/>
</dbReference>
<dbReference type="GO" id="GO:0070041">
    <property type="term" value="F:rRNA (uridine-C5-)-methyltransferase activity"/>
    <property type="evidence" value="ECO:0007669"/>
    <property type="project" value="TreeGrafter"/>
</dbReference>
<evidence type="ECO:0000256" key="1">
    <source>
        <dbReference type="ARBA" id="ARBA00022485"/>
    </source>
</evidence>
<keyword evidence="4 6" id="KW-0949">S-adenosyl-L-methionine</keyword>
<protein>
    <submittedName>
        <fullName evidence="11">23S rRNA (Uracil(1939)-C(5))-methyltransferase RlmD</fullName>
        <ecNumber evidence="11">2.1.1.190</ecNumber>
    </submittedName>
</protein>
<sequence length="478" mass="52367">MSGLGKRRPARARSGTSGLTQKRSISEPGSRHQAYDTSTPAAVSSTEVLEVTALAHDGRGIARTSQGKTVFIEGALPGEHVTVAVHRTRKRFDEAHVREVQISAAQRVTPPCPYVDRCGGCDLQHLALDGQRRHKVAVLANLLSRQGIELPGEIQVLSTATVGYRRRARLSVRVGADGEVQLGFRARRSRRLAEVDACTTLVPELSAMLPALYTQLVALEASRHVGHIELLHTEEGVTLVLRQLRQHVQDLASWQQWARKQGVRLAMRVGRDAPEFKWLEPENVDPSLTLKVPSMAQDLTLRVVPGDFFQANDGVNRCLIETAVAWLGKPDGGQSLLDLFAGVGNFSLPLAAAGYTVAAVEGQQEMVARLNDNARRLELEVHARQANLHDPVSVKQLLDEMPADVVVLDPPREGAEALCQVLAERPVSKVLYIACDPATMVRDSAHLLQGGYRLERAAMADMFVHTSHLESMLLFVRD</sequence>
<evidence type="ECO:0000313" key="11">
    <source>
        <dbReference type="EMBL" id="QEM81415.1"/>
    </source>
</evidence>
<evidence type="ECO:0000259" key="10">
    <source>
        <dbReference type="PROSITE" id="PS50926"/>
    </source>
</evidence>
<dbReference type="PROSITE" id="PS51687">
    <property type="entry name" value="SAM_MT_RNA_M5U"/>
    <property type="match status" value="1"/>
</dbReference>
<comment type="similarity">
    <text evidence="6">Belongs to the class I-like SAM-binding methyltransferase superfamily. RNA M5U methyltransferase family.</text>
</comment>
<evidence type="ECO:0000256" key="7">
    <source>
        <dbReference type="PROSITE-ProRule" id="PRU10015"/>
    </source>
</evidence>
<evidence type="ECO:0000256" key="2">
    <source>
        <dbReference type="ARBA" id="ARBA00022603"/>
    </source>
</evidence>
<evidence type="ECO:0000256" key="5">
    <source>
        <dbReference type="ARBA" id="ARBA00023014"/>
    </source>
</evidence>
<dbReference type="NCBIfam" id="TIGR00479">
    <property type="entry name" value="rumA"/>
    <property type="match status" value="1"/>
</dbReference>
<dbReference type="InterPro" id="IPR030390">
    <property type="entry name" value="MeTrfase_TrmA_AS"/>
</dbReference>
<dbReference type="GO" id="GO:0051539">
    <property type="term" value="F:4 iron, 4 sulfur cluster binding"/>
    <property type="evidence" value="ECO:0007669"/>
    <property type="project" value="UniProtKB-KW"/>
</dbReference>
<feature type="binding site" evidence="6">
    <location>
        <position position="310"/>
    </location>
    <ligand>
        <name>S-adenosyl-L-methionine</name>
        <dbReference type="ChEBI" id="CHEBI:59789"/>
    </ligand>
</feature>
<gene>
    <name evidence="11" type="primary">rlmD</name>
    <name evidence="11" type="ORF">E4T21_07575</name>
</gene>
<feature type="binding site" evidence="6">
    <location>
        <position position="409"/>
    </location>
    <ligand>
        <name>S-adenosyl-L-methionine</name>
        <dbReference type="ChEBI" id="CHEBI:59789"/>
    </ligand>
</feature>
<dbReference type="EC" id="2.1.1.190" evidence="11"/>
<accession>A0A5C1NGR0</accession>
<name>A0A5C1NGR0_9GAMM</name>
<dbReference type="PANTHER" id="PTHR11061">
    <property type="entry name" value="RNA M5U METHYLTRANSFERASE"/>
    <property type="match status" value="1"/>
</dbReference>
<evidence type="ECO:0000313" key="12">
    <source>
        <dbReference type="Proteomes" id="UP000324285"/>
    </source>
</evidence>
<dbReference type="InterPro" id="IPR010280">
    <property type="entry name" value="U5_MeTrfase_fam"/>
</dbReference>
<evidence type="ECO:0000256" key="4">
    <source>
        <dbReference type="ARBA" id="ARBA00022691"/>
    </source>
</evidence>
<feature type="domain" description="TRAM" evidence="10">
    <location>
        <begin position="40"/>
        <end position="99"/>
    </location>
</feature>
<feature type="active site" description="Nucleophile" evidence="6">
    <location>
        <position position="435"/>
    </location>
</feature>
<feature type="binding site" evidence="6">
    <location>
        <position position="361"/>
    </location>
    <ligand>
        <name>S-adenosyl-L-methionine</name>
        <dbReference type="ChEBI" id="CHEBI:59789"/>
    </ligand>
</feature>
<dbReference type="Gene3D" id="2.40.50.1070">
    <property type="match status" value="1"/>
</dbReference>
<dbReference type="AlphaFoldDB" id="A0A5C1NGR0"/>
<feature type="region of interest" description="Disordered" evidence="9">
    <location>
        <begin position="1"/>
        <end position="42"/>
    </location>
</feature>
<dbReference type="SUPFAM" id="SSF50249">
    <property type="entry name" value="Nucleic acid-binding proteins"/>
    <property type="match status" value="1"/>
</dbReference>
<dbReference type="Pfam" id="PF05958">
    <property type="entry name" value="tRNA_U5-meth_tr"/>
    <property type="match status" value="1"/>
</dbReference>
<keyword evidence="1" id="KW-0004">4Fe-4S</keyword>
<keyword evidence="3 6" id="KW-0808">Transferase</keyword>
<feature type="binding site" evidence="6">
    <location>
        <position position="340"/>
    </location>
    <ligand>
        <name>S-adenosyl-L-methionine</name>
        <dbReference type="ChEBI" id="CHEBI:59789"/>
    </ligand>
</feature>
<dbReference type="GO" id="GO:0070475">
    <property type="term" value="P:rRNA base methylation"/>
    <property type="evidence" value="ECO:0007669"/>
    <property type="project" value="TreeGrafter"/>
</dbReference>
<keyword evidence="8" id="KW-0175">Coiled coil</keyword>
<organism evidence="11 12">
    <name type="scientific">Halomonas binhaiensis</name>
    <dbReference type="NCBI Taxonomy" id="2562282"/>
    <lineage>
        <taxon>Bacteria</taxon>
        <taxon>Pseudomonadati</taxon>
        <taxon>Pseudomonadota</taxon>
        <taxon>Gammaproteobacteria</taxon>
        <taxon>Oceanospirillales</taxon>
        <taxon>Halomonadaceae</taxon>
        <taxon>Halomonas</taxon>
    </lineage>
</organism>
<keyword evidence="5" id="KW-0411">Iron-sulfur</keyword>
<dbReference type="InterPro" id="IPR002792">
    <property type="entry name" value="TRAM_dom"/>
</dbReference>
<proteinExistence type="inferred from homology"/>
<dbReference type="OrthoDB" id="9804590at2"/>
<dbReference type="RefSeq" id="WP_149284426.1">
    <property type="nucleotide sequence ID" value="NZ_CP038437.2"/>
</dbReference>
<dbReference type="CDD" id="cd02440">
    <property type="entry name" value="AdoMet_MTases"/>
    <property type="match status" value="1"/>
</dbReference>
<evidence type="ECO:0000256" key="6">
    <source>
        <dbReference type="PROSITE-ProRule" id="PRU01024"/>
    </source>
</evidence>
<evidence type="ECO:0000256" key="8">
    <source>
        <dbReference type="SAM" id="Coils"/>
    </source>
</evidence>
<feature type="coiled-coil region" evidence="8">
    <location>
        <begin position="360"/>
        <end position="387"/>
    </location>
</feature>
<dbReference type="InterPro" id="IPR012340">
    <property type="entry name" value="NA-bd_OB-fold"/>
</dbReference>
<dbReference type="SUPFAM" id="SSF53335">
    <property type="entry name" value="S-adenosyl-L-methionine-dependent methyltransferases"/>
    <property type="match status" value="1"/>
</dbReference>
<feature type="compositionally biased region" description="Polar residues" evidence="9">
    <location>
        <begin position="14"/>
        <end position="23"/>
    </location>
</feature>
<evidence type="ECO:0000256" key="3">
    <source>
        <dbReference type="ARBA" id="ARBA00022679"/>
    </source>
</evidence>
<feature type="active site" evidence="7">
    <location>
        <position position="435"/>
    </location>
</feature>
<dbReference type="Gene3D" id="3.40.50.150">
    <property type="entry name" value="Vaccinia Virus protein VP39"/>
    <property type="match status" value="1"/>
</dbReference>
<keyword evidence="1" id="KW-0479">Metal-binding</keyword>
<dbReference type="PROSITE" id="PS01230">
    <property type="entry name" value="TRMA_1"/>
    <property type="match status" value="1"/>
</dbReference>
<evidence type="ECO:0000256" key="9">
    <source>
        <dbReference type="SAM" id="MobiDB-lite"/>
    </source>
</evidence>
<dbReference type="Pfam" id="PF01938">
    <property type="entry name" value="TRAM"/>
    <property type="match status" value="1"/>
</dbReference>
<dbReference type="Gene3D" id="2.40.50.140">
    <property type="entry name" value="Nucleic acid-binding proteins"/>
    <property type="match status" value="1"/>
</dbReference>
<keyword evidence="2 6" id="KW-0489">Methyltransferase</keyword>
<dbReference type="Proteomes" id="UP000324285">
    <property type="component" value="Chromosome"/>
</dbReference>
<reference evidence="11" key="1">
    <citation type="submission" date="2021-02" db="EMBL/GenBank/DDBJ databases">
        <title>Strain Y2R2, a novel species of the genus Halomonas.</title>
        <authorList>
            <person name="Huang H."/>
        </authorList>
    </citation>
    <scope>NUCLEOTIDE SEQUENCE</scope>
    <source>
        <strain evidence="11">Y2R2</strain>
    </source>
</reference>
<dbReference type="InterPro" id="IPR029063">
    <property type="entry name" value="SAM-dependent_MTases_sf"/>
</dbReference>
<feature type="compositionally biased region" description="Basic residues" evidence="9">
    <location>
        <begin position="1"/>
        <end position="11"/>
    </location>
</feature>
<keyword evidence="1" id="KW-0408">Iron</keyword>
<dbReference type="KEGG" id="hbh:E4T21_07575"/>
<dbReference type="EMBL" id="CP038437">
    <property type="protein sequence ID" value="QEM81415.1"/>
    <property type="molecule type" value="Genomic_DNA"/>
</dbReference>